<dbReference type="EMBL" id="JTDL01000079">
    <property type="protein sequence ID" value="KHL04479.1"/>
    <property type="molecule type" value="Genomic_DNA"/>
</dbReference>
<comment type="caution">
    <text evidence="1">The sequence shown here is derived from an EMBL/GenBank/DDBJ whole genome shotgun (WGS) entry which is preliminary data.</text>
</comment>
<reference evidence="1 2" key="1">
    <citation type="submission" date="2014-09" db="EMBL/GenBank/DDBJ databases">
        <title>Genome sequence of Sinomonas sp. MUSC 117.</title>
        <authorList>
            <person name="Lee L.-H."/>
        </authorList>
    </citation>
    <scope>NUCLEOTIDE SEQUENCE [LARGE SCALE GENOMIC DNA]</scope>
    <source>
        <strain evidence="1 2">MUSC 117</strain>
    </source>
</reference>
<keyword evidence="2" id="KW-1185">Reference proteome</keyword>
<dbReference type="Proteomes" id="UP000030982">
    <property type="component" value="Unassembled WGS sequence"/>
</dbReference>
<sequence length="63" mass="6534">MSYPSIASMPAVLSGRSGSFVSFLCASHTAGQLSSDVGFAVSRRVRTTPLAAGDVSRETRSGR</sequence>
<gene>
    <name evidence="1" type="ORF">LK10_05410</name>
</gene>
<evidence type="ECO:0000313" key="1">
    <source>
        <dbReference type="EMBL" id="KHL04479.1"/>
    </source>
</evidence>
<dbReference type="AlphaFoldDB" id="A0A0B2AR86"/>
<accession>A0A0B2AR86</accession>
<dbReference type="STRING" id="1338436.LK10_05410"/>
<organism evidence="1 2">
    <name type="scientific">Sinomonas humi</name>
    <dbReference type="NCBI Taxonomy" id="1338436"/>
    <lineage>
        <taxon>Bacteria</taxon>
        <taxon>Bacillati</taxon>
        <taxon>Actinomycetota</taxon>
        <taxon>Actinomycetes</taxon>
        <taxon>Micrococcales</taxon>
        <taxon>Micrococcaceae</taxon>
        <taxon>Sinomonas</taxon>
    </lineage>
</organism>
<proteinExistence type="predicted"/>
<name>A0A0B2AR86_9MICC</name>
<protein>
    <submittedName>
        <fullName evidence="1">Uncharacterized protein</fullName>
    </submittedName>
</protein>
<evidence type="ECO:0000313" key="2">
    <source>
        <dbReference type="Proteomes" id="UP000030982"/>
    </source>
</evidence>